<gene>
    <name evidence="1" type="ORF">Hamer_G005155</name>
</gene>
<protein>
    <submittedName>
        <fullName evidence="1">Uncharacterized protein</fullName>
    </submittedName>
</protein>
<name>A0A8J5JV98_HOMAM</name>
<dbReference type="EMBL" id="JAHLQT010024959">
    <property type="protein sequence ID" value="KAG7164745.1"/>
    <property type="molecule type" value="Genomic_DNA"/>
</dbReference>
<sequence>CYINFIIEKACQVGDSCYQCHFTATLSCNDPVDALSPWSPAVGPTRIQVVVLLLHAGPVFLLSKQTCELFHMLWFLEFVARQQCPENPLQLHIE</sequence>
<dbReference type="AlphaFoldDB" id="A0A8J5JV98"/>
<accession>A0A8J5JV98</accession>
<proteinExistence type="predicted"/>
<feature type="non-terminal residue" evidence="1">
    <location>
        <position position="1"/>
    </location>
</feature>
<keyword evidence="2" id="KW-1185">Reference proteome</keyword>
<evidence type="ECO:0000313" key="2">
    <source>
        <dbReference type="Proteomes" id="UP000747542"/>
    </source>
</evidence>
<reference evidence="1" key="1">
    <citation type="journal article" date="2021" name="Sci. Adv.">
        <title>The American lobster genome reveals insights on longevity, neural, and immune adaptations.</title>
        <authorList>
            <person name="Polinski J.M."/>
            <person name="Zimin A.V."/>
            <person name="Clark K.F."/>
            <person name="Kohn A.B."/>
            <person name="Sadowski N."/>
            <person name="Timp W."/>
            <person name="Ptitsyn A."/>
            <person name="Khanna P."/>
            <person name="Romanova D.Y."/>
            <person name="Williams P."/>
            <person name="Greenwood S.J."/>
            <person name="Moroz L.L."/>
            <person name="Walt D.R."/>
            <person name="Bodnar A.G."/>
        </authorList>
    </citation>
    <scope>NUCLEOTIDE SEQUENCE</scope>
    <source>
        <strain evidence="1">GMGI-L3</strain>
    </source>
</reference>
<dbReference type="Proteomes" id="UP000747542">
    <property type="component" value="Unassembled WGS sequence"/>
</dbReference>
<organism evidence="1 2">
    <name type="scientific">Homarus americanus</name>
    <name type="common">American lobster</name>
    <dbReference type="NCBI Taxonomy" id="6706"/>
    <lineage>
        <taxon>Eukaryota</taxon>
        <taxon>Metazoa</taxon>
        <taxon>Ecdysozoa</taxon>
        <taxon>Arthropoda</taxon>
        <taxon>Crustacea</taxon>
        <taxon>Multicrustacea</taxon>
        <taxon>Malacostraca</taxon>
        <taxon>Eumalacostraca</taxon>
        <taxon>Eucarida</taxon>
        <taxon>Decapoda</taxon>
        <taxon>Pleocyemata</taxon>
        <taxon>Astacidea</taxon>
        <taxon>Nephropoidea</taxon>
        <taxon>Nephropidae</taxon>
        <taxon>Homarus</taxon>
    </lineage>
</organism>
<evidence type="ECO:0000313" key="1">
    <source>
        <dbReference type="EMBL" id="KAG7164745.1"/>
    </source>
</evidence>
<comment type="caution">
    <text evidence="1">The sequence shown here is derived from an EMBL/GenBank/DDBJ whole genome shotgun (WGS) entry which is preliminary data.</text>
</comment>